<evidence type="ECO:0000259" key="4">
    <source>
        <dbReference type="PROSITE" id="PS51898"/>
    </source>
</evidence>
<name>A0A0R2N1Y3_9LACO</name>
<dbReference type="GO" id="GO:0006310">
    <property type="term" value="P:DNA recombination"/>
    <property type="evidence" value="ECO:0007669"/>
    <property type="project" value="UniProtKB-KW"/>
</dbReference>
<evidence type="ECO:0000256" key="3">
    <source>
        <dbReference type="ARBA" id="ARBA00023172"/>
    </source>
</evidence>
<dbReference type="PANTHER" id="PTHR30349:SF64">
    <property type="entry name" value="PROPHAGE INTEGRASE INTD-RELATED"/>
    <property type="match status" value="1"/>
</dbReference>
<keyword evidence="2" id="KW-0238">DNA-binding</keyword>
<comment type="caution">
    <text evidence="5">The sequence shown here is derived from an EMBL/GenBank/DDBJ whole genome shotgun (WGS) entry which is preliminary data.</text>
</comment>
<dbReference type="PANTHER" id="PTHR30349">
    <property type="entry name" value="PHAGE INTEGRASE-RELATED"/>
    <property type="match status" value="1"/>
</dbReference>
<dbReference type="PATRIC" id="fig|1293598.4.peg.382"/>
<dbReference type="PROSITE" id="PS51898">
    <property type="entry name" value="TYR_RECOMBINASE"/>
    <property type="match status" value="1"/>
</dbReference>
<dbReference type="InterPro" id="IPR002104">
    <property type="entry name" value="Integrase_catalytic"/>
</dbReference>
<dbReference type="GO" id="GO:0015074">
    <property type="term" value="P:DNA integration"/>
    <property type="evidence" value="ECO:0007669"/>
    <property type="project" value="InterPro"/>
</dbReference>
<evidence type="ECO:0000313" key="6">
    <source>
        <dbReference type="Proteomes" id="UP000050969"/>
    </source>
</evidence>
<dbReference type="InterPro" id="IPR011010">
    <property type="entry name" value="DNA_brk_join_enz"/>
</dbReference>
<dbReference type="Gene3D" id="1.10.150.130">
    <property type="match status" value="1"/>
</dbReference>
<dbReference type="InterPro" id="IPR010998">
    <property type="entry name" value="Integrase_recombinase_N"/>
</dbReference>
<dbReference type="Gene3D" id="1.10.443.10">
    <property type="entry name" value="Intergrase catalytic core"/>
    <property type="match status" value="1"/>
</dbReference>
<dbReference type="STRING" id="1293598.IV56_GL000353"/>
<evidence type="ECO:0000256" key="1">
    <source>
        <dbReference type="ARBA" id="ARBA00008857"/>
    </source>
</evidence>
<sequence length="389" mass="44793">MASYDKLKSGWRYRIRQKNKAGEWTNYGESKFRTKKDAQIAAAKMQEKIDKGFSMVGSNVSITDYFNTWYGRYKVGKVAKPTEEWYYNTARWIEIYFGDTPLKSIRRSNYQDFITWLGTDQTHNDKPKKAMARSTVQKMNSFIRSMVKDAQEDGITDIDFTRKITLVGTAGKDASEKFLNLADFNKLIALAKSRANIKAITEYMIVTQAYTGMRFEEVLGLSWDRIDFDNLTIKIDRSWDYKTRPRRDHDAFAPLKNKPSYRTISIPNELADLLKKLHTEQAEAFMKSGYRDPDNLVFRNNLGDWASNHAINDVLKRLTEALGIPRITSHGLRHTHGSVLIYQGVSLLSVSHRLGHGNLQTTMTTYLHIIDEMQARDDTKISNILENLG</sequence>
<gene>
    <name evidence="5" type="ORF">IV56_GL000353</name>
</gene>
<dbReference type="SUPFAM" id="SSF56349">
    <property type="entry name" value="DNA breaking-rejoining enzymes"/>
    <property type="match status" value="1"/>
</dbReference>
<dbReference type="InterPro" id="IPR050090">
    <property type="entry name" value="Tyrosine_recombinase_XerCD"/>
</dbReference>
<organism evidence="5 6">
    <name type="scientific">Lacticaseibacillus saniviri JCM 17471 = DSM 24301</name>
    <dbReference type="NCBI Taxonomy" id="1293598"/>
    <lineage>
        <taxon>Bacteria</taxon>
        <taxon>Bacillati</taxon>
        <taxon>Bacillota</taxon>
        <taxon>Bacilli</taxon>
        <taxon>Lactobacillales</taxon>
        <taxon>Lactobacillaceae</taxon>
        <taxon>Lacticaseibacillus</taxon>
    </lineage>
</organism>
<feature type="domain" description="Tyr recombinase" evidence="4">
    <location>
        <begin position="174"/>
        <end position="379"/>
    </location>
</feature>
<dbReference type="GO" id="GO:0003677">
    <property type="term" value="F:DNA binding"/>
    <property type="evidence" value="ECO:0007669"/>
    <property type="project" value="UniProtKB-KW"/>
</dbReference>
<evidence type="ECO:0000256" key="2">
    <source>
        <dbReference type="ARBA" id="ARBA00023125"/>
    </source>
</evidence>
<keyword evidence="3" id="KW-0233">DNA recombination</keyword>
<dbReference type="CDD" id="cd01189">
    <property type="entry name" value="INT_ICEBs1_C_like"/>
    <property type="match status" value="1"/>
</dbReference>
<accession>A0A0R2N1Y3</accession>
<dbReference type="Pfam" id="PF00589">
    <property type="entry name" value="Phage_integrase"/>
    <property type="match status" value="1"/>
</dbReference>
<dbReference type="RefSeq" id="WP_056991835.1">
    <property type="nucleotide sequence ID" value="NZ_JQCE01000002.1"/>
</dbReference>
<protein>
    <submittedName>
        <fullName evidence="5">Integrase</fullName>
    </submittedName>
</protein>
<dbReference type="Proteomes" id="UP000050969">
    <property type="component" value="Unassembled WGS sequence"/>
</dbReference>
<dbReference type="InterPro" id="IPR013762">
    <property type="entry name" value="Integrase-like_cat_sf"/>
</dbReference>
<reference evidence="5 6" key="1">
    <citation type="journal article" date="2015" name="Genome Announc.">
        <title>Expanding the biotechnology potential of lactobacilli through comparative genomics of 213 strains and associated genera.</title>
        <authorList>
            <person name="Sun Z."/>
            <person name="Harris H.M."/>
            <person name="McCann A."/>
            <person name="Guo C."/>
            <person name="Argimon S."/>
            <person name="Zhang W."/>
            <person name="Yang X."/>
            <person name="Jeffery I.B."/>
            <person name="Cooney J.C."/>
            <person name="Kagawa T.F."/>
            <person name="Liu W."/>
            <person name="Song Y."/>
            <person name="Salvetti E."/>
            <person name="Wrobel A."/>
            <person name="Rasinkangas P."/>
            <person name="Parkhill J."/>
            <person name="Rea M.C."/>
            <person name="O'Sullivan O."/>
            <person name="Ritari J."/>
            <person name="Douillard F.P."/>
            <person name="Paul Ross R."/>
            <person name="Yang R."/>
            <person name="Briner A.E."/>
            <person name="Felis G.E."/>
            <person name="de Vos W.M."/>
            <person name="Barrangou R."/>
            <person name="Klaenhammer T.R."/>
            <person name="Caufield P.W."/>
            <person name="Cui Y."/>
            <person name="Zhang H."/>
            <person name="O'Toole P.W."/>
        </authorList>
    </citation>
    <scope>NUCLEOTIDE SEQUENCE [LARGE SCALE GENOMIC DNA]</scope>
    <source>
        <strain evidence="5 6">DSM 24301</strain>
    </source>
</reference>
<dbReference type="AlphaFoldDB" id="A0A0R2N1Y3"/>
<dbReference type="EMBL" id="JQCE01000002">
    <property type="protein sequence ID" value="KRO18786.1"/>
    <property type="molecule type" value="Genomic_DNA"/>
</dbReference>
<keyword evidence="6" id="KW-1185">Reference proteome</keyword>
<evidence type="ECO:0000313" key="5">
    <source>
        <dbReference type="EMBL" id="KRO18786.1"/>
    </source>
</evidence>
<proteinExistence type="inferred from homology"/>
<comment type="similarity">
    <text evidence="1">Belongs to the 'phage' integrase family.</text>
</comment>